<comment type="caution">
    <text evidence="1">The sequence shown here is derived from an EMBL/GenBank/DDBJ whole genome shotgun (WGS) entry which is preliminary data.</text>
</comment>
<dbReference type="Proteomes" id="UP000663823">
    <property type="component" value="Unassembled WGS sequence"/>
</dbReference>
<sequence length="165" mass="18329">MGCVNGMFGQYTEADVEMEITNLTPGLPVAELMNGGIVKLQGANGFFNPNSLLDPRWLKGKMTPEEYYQAIDYINKCTGKSQIGLSKVYSVSERPMRAELRIQAGLAAVEEINKRYPSVRFTYQQTVQAMEIDTSYSTDPAMRFAQQRGNTIGHASITALYISVI</sequence>
<dbReference type="AlphaFoldDB" id="A0A814F9G1"/>
<protein>
    <submittedName>
        <fullName evidence="1">Uncharacterized protein</fullName>
    </submittedName>
</protein>
<dbReference type="EMBL" id="CAJOAX010004143">
    <property type="protein sequence ID" value="CAF3891865.1"/>
    <property type="molecule type" value="Genomic_DNA"/>
</dbReference>
<dbReference type="EMBL" id="CAJNOO010000567">
    <property type="protein sequence ID" value="CAF0980143.1"/>
    <property type="molecule type" value="Genomic_DNA"/>
</dbReference>
<evidence type="ECO:0000313" key="2">
    <source>
        <dbReference type="EMBL" id="CAF3891865.1"/>
    </source>
</evidence>
<organism evidence="1 3">
    <name type="scientific">Rotaria sordida</name>
    <dbReference type="NCBI Taxonomy" id="392033"/>
    <lineage>
        <taxon>Eukaryota</taxon>
        <taxon>Metazoa</taxon>
        <taxon>Spiralia</taxon>
        <taxon>Gnathifera</taxon>
        <taxon>Rotifera</taxon>
        <taxon>Eurotatoria</taxon>
        <taxon>Bdelloidea</taxon>
        <taxon>Philodinida</taxon>
        <taxon>Philodinidae</taxon>
        <taxon>Rotaria</taxon>
    </lineage>
</organism>
<proteinExistence type="predicted"/>
<name>A0A814F9G1_9BILA</name>
<evidence type="ECO:0000313" key="3">
    <source>
        <dbReference type="Proteomes" id="UP000663882"/>
    </source>
</evidence>
<dbReference type="OrthoDB" id="9977587at2759"/>
<dbReference type="Proteomes" id="UP000663882">
    <property type="component" value="Unassembled WGS sequence"/>
</dbReference>
<reference evidence="1" key="1">
    <citation type="submission" date="2021-02" db="EMBL/GenBank/DDBJ databases">
        <authorList>
            <person name="Nowell W R."/>
        </authorList>
    </citation>
    <scope>NUCLEOTIDE SEQUENCE</scope>
</reference>
<gene>
    <name evidence="2" type="ORF">OTI717_LOCUS23316</name>
    <name evidence="1" type="ORF">RFH988_LOCUS13102</name>
</gene>
<evidence type="ECO:0000313" key="1">
    <source>
        <dbReference type="EMBL" id="CAF0980143.1"/>
    </source>
</evidence>
<accession>A0A814F9G1</accession>